<evidence type="ECO:0000313" key="2">
    <source>
        <dbReference type="EMBL" id="OHT03774.1"/>
    </source>
</evidence>
<evidence type="ECO:0000256" key="1">
    <source>
        <dbReference type="SAM" id="MobiDB-lite"/>
    </source>
</evidence>
<comment type="caution">
    <text evidence="2">The sequence shown here is derived from an EMBL/GenBank/DDBJ whole genome shotgun (WGS) entry which is preliminary data.</text>
</comment>
<dbReference type="GeneID" id="94824800"/>
<name>A0A1J4K213_9EUKA</name>
<protein>
    <submittedName>
        <fullName evidence="2">Uncharacterized protein</fullName>
    </submittedName>
</protein>
<gene>
    <name evidence="2" type="ORF">TRFO_01430</name>
</gene>
<organism evidence="2 3">
    <name type="scientific">Tritrichomonas foetus</name>
    <dbReference type="NCBI Taxonomy" id="1144522"/>
    <lineage>
        <taxon>Eukaryota</taxon>
        <taxon>Metamonada</taxon>
        <taxon>Parabasalia</taxon>
        <taxon>Tritrichomonadida</taxon>
        <taxon>Tritrichomonadidae</taxon>
        <taxon>Tritrichomonas</taxon>
    </lineage>
</organism>
<reference evidence="2" key="1">
    <citation type="submission" date="2016-10" db="EMBL/GenBank/DDBJ databases">
        <authorList>
            <person name="Benchimol M."/>
            <person name="Almeida L.G."/>
            <person name="Vasconcelos A.T."/>
            <person name="Perreira-Neves A."/>
            <person name="Rosa I.A."/>
            <person name="Tasca T."/>
            <person name="Bogo M.R."/>
            <person name="de Souza W."/>
        </authorList>
    </citation>
    <scope>NUCLEOTIDE SEQUENCE [LARGE SCALE GENOMIC DNA]</scope>
    <source>
        <strain evidence="2">K</strain>
    </source>
</reference>
<dbReference type="VEuPathDB" id="TrichDB:TRFO_01430"/>
<evidence type="ECO:0000313" key="3">
    <source>
        <dbReference type="Proteomes" id="UP000179807"/>
    </source>
</evidence>
<dbReference type="RefSeq" id="XP_068356910.1">
    <property type="nucleotide sequence ID" value="XM_068490096.1"/>
</dbReference>
<sequence length="309" mass="35474">MEIEDDFIEDSETETSSSSELFVTHTEAKPVPLPPAETLKPAVNVYPLTEMTRQLLSAMQGLMLFGSSDLGATIPGSVYDLGKQILVTCNSFPRFVSETTHQSRSNEYKLFQHLEKIKGRIKKVKEMNLKLKHYSCHLNAQFNPQPVAHSRKAVEAELKMVSASLRKSIMKLRSAHDEVVKLQTENTDISNKLQKMYKRFKKKSDDEVVNLKNSLIRGEIDLYKTQIDHKYNLLSFENAIKQIQPIVEIYEKRIEDMNQKLLLRRKVRPLRDKISRDPIMPPHASKLSLNPPKKPKIKIPRVAFASTIH</sequence>
<proteinExistence type="predicted"/>
<dbReference type="Proteomes" id="UP000179807">
    <property type="component" value="Unassembled WGS sequence"/>
</dbReference>
<feature type="compositionally biased region" description="Acidic residues" evidence="1">
    <location>
        <begin position="1"/>
        <end position="13"/>
    </location>
</feature>
<dbReference type="EMBL" id="MLAK01000815">
    <property type="protein sequence ID" value="OHT03774.1"/>
    <property type="molecule type" value="Genomic_DNA"/>
</dbReference>
<dbReference type="AlphaFoldDB" id="A0A1J4K213"/>
<feature type="region of interest" description="Disordered" evidence="1">
    <location>
        <begin position="1"/>
        <end position="22"/>
    </location>
</feature>
<accession>A0A1J4K213</accession>
<keyword evidence="3" id="KW-1185">Reference proteome</keyword>